<keyword evidence="9 11" id="KW-0443">Lipid metabolism</keyword>
<evidence type="ECO:0000256" key="1">
    <source>
        <dbReference type="ARBA" id="ARBA00002056"/>
    </source>
</evidence>
<name>A0ABY4SZG8_9ENTR</name>
<comment type="pathway">
    <text evidence="11">Glycolipid biosynthesis; lipid IV(A) biosynthesis; lipid IV(A) from (3R)-3-hydroxytetradecanoyl-[acyl-carrier-protein] and UDP-N-acetyl-alpha-D-glucosamine: step 5/6.</text>
</comment>
<evidence type="ECO:0000256" key="3">
    <source>
        <dbReference type="ARBA" id="ARBA00012687"/>
    </source>
</evidence>
<evidence type="ECO:0000256" key="11">
    <source>
        <dbReference type="HAMAP-Rule" id="MF_00392"/>
    </source>
</evidence>
<evidence type="ECO:0000256" key="7">
    <source>
        <dbReference type="ARBA" id="ARBA00022676"/>
    </source>
</evidence>
<dbReference type="NCBIfam" id="TIGR00215">
    <property type="entry name" value="lpxB"/>
    <property type="match status" value="1"/>
</dbReference>
<dbReference type="Proteomes" id="UP001056834">
    <property type="component" value="Chromosome"/>
</dbReference>
<dbReference type="InterPro" id="IPR003835">
    <property type="entry name" value="Glyco_trans_19"/>
</dbReference>
<keyword evidence="13" id="KW-1185">Reference proteome</keyword>
<dbReference type="HAMAP" id="MF_00392">
    <property type="entry name" value="LpxB"/>
    <property type="match status" value="1"/>
</dbReference>
<comment type="catalytic activity">
    <reaction evidence="11">
        <text>2-N,3-O-bis[(3R)-3-hydroxytetradecanoyl]-alpha-D-glucosaminyl 1-phosphate + UDP-2-N,3-O-bis[(3R)-3-hydroxytetradecanoyl]-alpha-D-glucosamine = lipid A disaccharide (E. coli) + UDP + H(+)</text>
        <dbReference type="Rhea" id="RHEA:22668"/>
        <dbReference type="ChEBI" id="CHEBI:15378"/>
        <dbReference type="ChEBI" id="CHEBI:57957"/>
        <dbReference type="ChEBI" id="CHEBI:58223"/>
        <dbReference type="ChEBI" id="CHEBI:58466"/>
        <dbReference type="ChEBI" id="CHEBI:78847"/>
    </reaction>
</comment>
<keyword evidence="6 11" id="KW-0441">Lipid A biosynthesis</keyword>
<dbReference type="Pfam" id="PF02684">
    <property type="entry name" value="LpxB"/>
    <property type="match status" value="1"/>
</dbReference>
<dbReference type="RefSeq" id="WP_250223478.1">
    <property type="nucleotide sequence ID" value="NZ_CP097762.1"/>
</dbReference>
<evidence type="ECO:0000313" key="13">
    <source>
        <dbReference type="Proteomes" id="UP001056834"/>
    </source>
</evidence>
<keyword evidence="8 11" id="KW-0808">Transferase</keyword>
<protein>
    <recommendedName>
        <fullName evidence="4 11">Lipid-A-disaccharide synthase</fullName>
        <ecNumber evidence="3 11">2.4.1.182</ecNumber>
    </recommendedName>
</protein>
<dbReference type="EC" id="2.4.1.182" evidence="3 11"/>
<gene>
    <name evidence="11 12" type="primary">lpxB</name>
    <name evidence="12" type="ORF">M9405_01325</name>
</gene>
<evidence type="ECO:0000256" key="2">
    <source>
        <dbReference type="ARBA" id="ARBA00007868"/>
    </source>
</evidence>
<dbReference type="PANTHER" id="PTHR30372">
    <property type="entry name" value="LIPID-A-DISACCHARIDE SYNTHASE"/>
    <property type="match status" value="1"/>
</dbReference>
<reference evidence="12" key="1">
    <citation type="submission" date="2022-05" db="EMBL/GenBank/DDBJ databases">
        <title>Impact of host demography and evolutionary history on endosymbiont molecular evolution: a test in carpenter ants (Genus Camponotus) and their Blochmannia endosymbionts.</title>
        <authorList>
            <person name="Manthey J.D."/>
            <person name="Giron J.C."/>
            <person name="Hruska J.P."/>
        </authorList>
    </citation>
    <scope>NUCLEOTIDE SEQUENCE</scope>
    <source>
        <strain evidence="12">C-006</strain>
    </source>
</reference>
<evidence type="ECO:0000256" key="6">
    <source>
        <dbReference type="ARBA" id="ARBA00022556"/>
    </source>
</evidence>
<dbReference type="EMBL" id="CP097762">
    <property type="protein sequence ID" value="URJ25347.1"/>
    <property type="molecule type" value="Genomic_DNA"/>
</dbReference>
<evidence type="ECO:0000256" key="10">
    <source>
        <dbReference type="ARBA" id="ARBA00048975"/>
    </source>
</evidence>
<dbReference type="SUPFAM" id="SSF53756">
    <property type="entry name" value="UDP-Glycosyltransferase/glycogen phosphorylase"/>
    <property type="match status" value="1"/>
</dbReference>
<evidence type="ECO:0000256" key="9">
    <source>
        <dbReference type="ARBA" id="ARBA00023098"/>
    </source>
</evidence>
<keyword evidence="7 11" id="KW-0328">Glycosyltransferase</keyword>
<accession>A0ABY4SZG8</accession>
<evidence type="ECO:0000256" key="5">
    <source>
        <dbReference type="ARBA" id="ARBA00022516"/>
    </source>
</evidence>
<dbReference type="PANTHER" id="PTHR30372:SF4">
    <property type="entry name" value="LIPID-A-DISACCHARIDE SYNTHASE, MITOCHONDRIAL-RELATED"/>
    <property type="match status" value="1"/>
</dbReference>
<proteinExistence type="inferred from homology"/>
<comment type="function">
    <text evidence="1 11">Condensation of UDP-2,3-diacylglucosamine and 2,3-diacylglucosamine-1-phosphate to form lipid A disaccharide, a precursor of lipid A, a phosphorylated glycolipid that anchors the lipopolysaccharide to the outer membrane of the cell.</text>
</comment>
<comment type="similarity">
    <text evidence="2 11">Belongs to the LpxB family.</text>
</comment>
<sequence length="385" mass="44209">MIVHSKHRPIMIGMVAGEMSGDFLGAGLIKELKKHLKNVYFFGIGGAKMQSENMQSWYNIEELSIIGIIEILTKIPKILYIRKNIIRKFIQLKIDIFIGIDSPDFNITLEKKLKAHGIHTVHYVSPSIWAWRKNRIFKLKKAIDKILVLLPFEKKIYDQYKIPCHFVGHSLADHIPLIPDKITARQKLGIPINARCLVLLPGSRITEIKMLTPDFLTCAKLLKYHYPDLKILVPLNTQKSIKKFIDISENSIKCRVLYTQKTWEIIMAADVALVASGTATLECMLVKCPMVVAYRINPLTFMLIKYLIKVPWISLPNLLANCELVKEFIQHDCKPKKLTETLIDLLNNNNTPQQVILKNKFTQIHYYIKCNANKLAAKTILELIK</sequence>
<dbReference type="GO" id="GO:0008915">
    <property type="term" value="F:lipid-A-disaccharide synthase activity"/>
    <property type="evidence" value="ECO:0007669"/>
    <property type="project" value="UniProtKB-EC"/>
</dbReference>
<evidence type="ECO:0000256" key="8">
    <source>
        <dbReference type="ARBA" id="ARBA00022679"/>
    </source>
</evidence>
<comment type="catalytic activity">
    <reaction evidence="10 11">
        <text>a lipid X + a UDP-2-N,3-O-bis[(3R)-3-hydroxyacyl]-alpha-D-glucosamine = a lipid A disaccharide + UDP + H(+)</text>
        <dbReference type="Rhea" id="RHEA:67828"/>
        <dbReference type="ChEBI" id="CHEBI:15378"/>
        <dbReference type="ChEBI" id="CHEBI:58223"/>
        <dbReference type="ChEBI" id="CHEBI:137748"/>
        <dbReference type="ChEBI" id="CHEBI:176338"/>
        <dbReference type="ChEBI" id="CHEBI:176343"/>
        <dbReference type="EC" id="2.4.1.182"/>
    </reaction>
</comment>
<keyword evidence="5 11" id="KW-0444">Lipid biosynthesis</keyword>
<evidence type="ECO:0000313" key="12">
    <source>
        <dbReference type="EMBL" id="URJ25347.1"/>
    </source>
</evidence>
<organism evidence="12 13">
    <name type="scientific">Candidatus Blochmannia ocreatus</name>
    <name type="common">nom. nud.</name>
    <dbReference type="NCBI Taxonomy" id="251538"/>
    <lineage>
        <taxon>Bacteria</taxon>
        <taxon>Pseudomonadati</taxon>
        <taxon>Pseudomonadota</taxon>
        <taxon>Gammaproteobacteria</taxon>
        <taxon>Enterobacterales</taxon>
        <taxon>Enterobacteriaceae</taxon>
        <taxon>ant endosymbionts</taxon>
        <taxon>Candidatus Blochmanniella</taxon>
    </lineage>
</organism>
<evidence type="ECO:0000256" key="4">
    <source>
        <dbReference type="ARBA" id="ARBA00020902"/>
    </source>
</evidence>